<dbReference type="InParanoid" id="A0A0V0QPS6"/>
<keyword evidence="1" id="KW-0812">Transmembrane</keyword>
<keyword evidence="1" id="KW-0472">Membrane</keyword>
<evidence type="ECO:0000313" key="2">
    <source>
        <dbReference type="EMBL" id="KRX04161.1"/>
    </source>
</evidence>
<dbReference type="EMBL" id="LDAU01000120">
    <property type="protein sequence ID" value="KRX04161.1"/>
    <property type="molecule type" value="Genomic_DNA"/>
</dbReference>
<comment type="caution">
    <text evidence="2">The sequence shown here is derived from an EMBL/GenBank/DDBJ whole genome shotgun (WGS) entry which is preliminary data.</text>
</comment>
<gene>
    <name evidence="2" type="ORF">PPERSA_11285</name>
</gene>
<accession>A0A0V0QPS6</accession>
<sequence>MADIKEIYNLLKNPVRKTVYDKYMDTSSEVNINYLSPYQQIKFIINTGSSYMIILLLVLINVDKKSLKKGIELVFINLVIFIMLELYYIMNDTDKTDLIDTIFPRLTIQERGELQKMLIGPLMFIIIKYTQLFVQNSEEITYLQLLKTFNLLKNELEKKVLQNKEIGQDKDMELSQDQINIVNKIQELKQQILNYYKNHYKKMGKKTGGLIFD</sequence>
<dbReference type="AlphaFoldDB" id="A0A0V0QPS6"/>
<dbReference type="Proteomes" id="UP000054937">
    <property type="component" value="Unassembled WGS sequence"/>
</dbReference>
<evidence type="ECO:0000313" key="3">
    <source>
        <dbReference type="Proteomes" id="UP000054937"/>
    </source>
</evidence>
<dbReference type="OrthoDB" id="10662075at2759"/>
<proteinExistence type="predicted"/>
<protein>
    <submittedName>
        <fullName evidence="2">Uncharacterized protein</fullName>
    </submittedName>
</protein>
<reference evidence="2 3" key="1">
    <citation type="journal article" date="2015" name="Sci. Rep.">
        <title>Genome of the facultative scuticociliatosis pathogen Pseudocohnilembus persalinus provides insight into its virulence through horizontal gene transfer.</title>
        <authorList>
            <person name="Xiong J."/>
            <person name="Wang G."/>
            <person name="Cheng J."/>
            <person name="Tian M."/>
            <person name="Pan X."/>
            <person name="Warren A."/>
            <person name="Jiang C."/>
            <person name="Yuan D."/>
            <person name="Miao W."/>
        </authorList>
    </citation>
    <scope>NUCLEOTIDE SEQUENCE [LARGE SCALE GENOMIC DNA]</scope>
    <source>
        <strain evidence="2">36N120E</strain>
    </source>
</reference>
<organism evidence="2 3">
    <name type="scientific">Pseudocohnilembus persalinus</name>
    <name type="common">Ciliate</name>
    <dbReference type="NCBI Taxonomy" id="266149"/>
    <lineage>
        <taxon>Eukaryota</taxon>
        <taxon>Sar</taxon>
        <taxon>Alveolata</taxon>
        <taxon>Ciliophora</taxon>
        <taxon>Intramacronucleata</taxon>
        <taxon>Oligohymenophorea</taxon>
        <taxon>Scuticociliatia</taxon>
        <taxon>Philasterida</taxon>
        <taxon>Pseudocohnilembidae</taxon>
        <taxon>Pseudocohnilembus</taxon>
    </lineage>
</organism>
<keyword evidence="3" id="KW-1185">Reference proteome</keyword>
<feature type="transmembrane region" description="Helical" evidence="1">
    <location>
        <begin position="74"/>
        <end position="90"/>
    </location>
</feature>
<feature type="transmembrane region" description="Helical" evidence="1">
    <location>
        <begin position="43"/>
        <end position="62"/>
    </location>
</feature>
<name>A0A0V0QPS6_PSEPJ</name>
<evidence type="ECO:0000256" key="1">
    <source>
        <dbReference type="SAM" id="Phobius"/>
    </source>
</evidence>
<keyword evidence="1" id="KW-1133">Transmembrane helix</keyword>